<evidence type="ECO:0000256" key="1">
    <source>
        <dbReference type="SAM" id="MobiDB-lite"/>
    </source>
</evidence>
<proteinExistence type="predicted"/>
<name>A0A1R3L5J9_ASPOF</name>
<evidence type="ECO:0000313" key="3">
    <source>
        <dbReference type="Proteomes" id="UP000243459"/>
    </source>
</evidence>
<gene>
    <name evidence="2" type="ORF">A4U43_UnF10060</name>
</gene>
<protein>
    <submittedName>
        <fullName evidence="2">Uncharacterized protein</fullName>
    </submittedName>
</protein>
<sequence length="92" mass="10402">MEATMPHPLRWERARVLKHLSQSFDVSVRSSEPEPTTAIEDAILGSLTENKLKKLEPQGRWGRSLSDMNRLGSQNASSQRDHGEKLKKPLPL</sequence>
<keyword evidence="3" id="KW-1185">Reference proteome</keyword>
<feature type="compositionally biased region" description="Basic and acidic residues" evidence="1">
    <location>
        <begin position="79"/>
        <end position="92"/>
    </location>
</feature>
<feature type="region of interest" description="Disordered" evidence="1">
    <location>
        <begin position="58"/>
        <end position="92"/>
    </location>
</feature>
<evidence type="ECO:0000313" key="2">
    <source>
        <dbReference type="EMBL" id="ONK54887.1"/>
    </source>
</evidence>
<accession>A0A1R3L5J9</accession>
<organism evidence="2 3">
    <name type="scientific">Asparagus officinalis</name>
    <name type="common">Garden asparagus</name>
    <dbReference type="NCBI Taxonomy" id="4686"/>
    <lineage>
        <taxon>Eukaryota</taxon>
        <taxon>Viridiplantae</taxon>
        <taxon>Streptophyta</taxon>
        <taxon>Embryophyta</taxon>
        <taxon>Tracheophyta</taxon>
        <taxon>Spermatophyta</taxon>
        <taxon>Magnoliopsida</taxon>
        <taxon>Liliopsida</taxon>
        <taxon>Asparagales</taxon>
        <taxon>Asparagaceae</taxon>
        <taxon>Asparagoideae</taxon>
        <taxon>Asparagus</taxon>
    </lineage>
</organism>
<dbReference type="Gramene" id="ONK54887">
    <property type="protein sequence ID" value="ONK54887"/>
    <property type="gene ID" value="A4U43_UnF10060"/>
</dbReference>
<dbReference type="EMBL" id="KV864018">
    <property type="protein sequence ID" value="ONK54887.1"/>
    <property type="molecule type" value="Genomic_DNA"/>
</dbReference>
<dbReference type="Proteomes" id="UP000243459">
    <property type="component" value="Unassembled WGS sequence"/>
</dbReference>
<reference evidence="3" key="1">
    <citation type="journal article" date="2017" name="Nat. Commun.">
        <title>The asparagus genome sheds light on the origin and evolution of a young Y chromosome.</title>
        <authorList>
            <person name="Harkess A."/>
            <person name="Zhou J."/>
            <person name="Xu C."/>
            <person name="Bowers J.E."/>
            <person name="Van der Hulst R."/>
            <person name="Ayyampalayam S."/>
            <person name="Mercati F."/>
            <person name="Riccardi P."/>
            <person name="McKain M.R."/>
            <person name="Kakrana A."/>
            <person name="Tang H."/>
            <person name="Ray J."/>
            <person name="Groenendijk J."/>
            <person name="Arikit S."/>
            <person name="Mathioni S.M."/>
            <person name="Nakano M."/>
            <person name="Shan H."/>
            <person name="Telgmann-Rauber A."/>
            <person name="Kanno A."/>
            <person name="Yue Z."/>
            <person name="Chen H."/>
            <person name="Li W."/>
            <person name="Chen Y."/>
            <person name="Xu X."/>
            <person name="Zhang Y."/>
            <person name="Luo S."/>
            <person name="Chen H."/>
            <person name="Gao J."/>
            <person name="Mao Z."/>
            <person name="Pires J.C."/>
            <person name="Luo M."/>
            <person name="Kudrna D."/>
            <person name="Wing R.A."/>
            <person name="Meyers B.C."/>
            <person name="Yi K."/>
            <person name="Kong H."/>
            <person name="Lavrijsen P."/>
            <person name="Sunseri F."/>
            <person name="Falavigna A."/>
            <person name="Ye Y."/>
            <person name="Leebens-Mack J.H."/>
            <person name="Chen G."/>
        </authorList>
    </citation>
    <scope>NUCLEOTIDE SEQUENCE [LARGE SCALE GENOMIC DNA]</scope>
    <source>
        <strain evidence="3">cv. DH0086</strain>
    </source>
</reference>
<dbReference type="AlphaFoldDB" id="A0A1R3L5J9"/>